<dbReference type="SUPFAM" id="SSF52833">
    <property type="entry name" value="Thioredoxin-like"/>
    <property type="match status" value="1"/>
</dbReference>
<dbReference type="Pfam" id="PF00462">
    <property type="entry name" value="Glutaredoxin"/>
    <property type="match status" value="1"/>
</dbReference>
<sequence>MKGKGKLRQSNMFIRVILKSTTLVLPAHHVYRGAALLPSEPSPLVLRHQSNCATICKQAKEMKSMKGRFVQKLNFIPSIGSLKPGLVYHLNSTENLSYKNLQVPPIYIQEDHKKGILAGNFGVSKHKTESKDEELDLELNFVDKVNIATSVVPNDRVPAMDSPEAPVSTEITVEQATETEAGKETEEHPSLSDFEEKCLPGGSQSVILYTTGLRSIRKTFEDCHAIRFLLESLKVTFCERDVSLHLEFREELWRILGGRVIPPRLFIRGRYIGGADEVISLHEQGRLKKLLAGIPLNLSDSPCNGCGNKRFVVCSNCNGSCKVFEEDQNDEKCIICPECNENGLAKCPICS</sequence>
<dbReference type="InterPro" id="IPR002109">
    <property type="entry name" value="Glutaredoxin"/>
</dbReference>
<gene>
    <name evidence="2" type="ORF">SVIM_LOCUS405876</name>
</gene>
<evidence type="ECO:0000259" key="1">
    <source>
        <dbReference type="Pfam" id="PF00462"/>
    </source>
</evidence>
<proteinExistence type="predicted"/>
<dbReference type="CDD" id="cd03031">
    <property type="entry name" value="GRX_GRX_like"/>
    <property type="match status" value="1"/>
</dbReference>
<dbReference type="EMBL" id="CAADRP010001929">
    <property type="protein sequence ID" value="VFU56541.1"/>
    <property type="molecule type" value="Genomic_DNA"/>
</dbReference>
<reference evidence="2" key="1">
    <citation type="submission" date="2019-03" db="EMBL/GenBank/DDBJ databases">
        <authorList>
            <person name="Mank J."/>
            <person name="Almeida P."/>
        </authorList>
    </citation>
    <scope>NUCLEOTIDE SEQUENCE</scope>
    <source>
        <strain evidence="2">78183</strain>
    </source>
</reference>
<dbReference type="Pfam" id="PF23733">
    <property type="entry name" value="GRXCR1-2_C"/>
    <property type="match status" value="1"/>
</dbReference>
<evidence type="ECO:0000313" key="2">
    <source>
        <dbReference type="EMBL" id="VFU56541.1"/>
    </source>
</evidence>
<accession>A0A6N2MTR3</accession>
<dbReference type="PROSITE" id="PS51354">
    <property type="entry name" value="GLUTAREDOXIN_2"/>
    <property type="match status" value="1"/>
</dbReference>
<feature type="domain" description="Glutaredoxin" evidence="1">
    <location>
        <begin position="206"/>
        <end position="272"/>
    </location>
</feature>
<dbReference type="PANTHER" id="PTHR45669">
    <property type="entry name" value="GLUTAREDOXIN DOMAIN-CONTAINING CYSTEINE-RICH PROTEIN CG12206-RELATED"/>
    <property type="match status" value="1"/>
</dbReference>
<protein>
    <recommendedName>
        <fullName evidence="1">Glutaredoxin domain-containing protein</fullName>
    </recommendedName>
</protein>
<dbReference type="AlphaFoldDB" id="A0A6N2MTR3"/>
<organism evidence="2">
    <name type="scientific">Salix viminalis</name>
    <name type="common">Common osier</name>
    <name type="synonym">Basket willow</name>
    <dbReference type="NCBI Taxonomy" id="40686"/>
    <lineage>
        <taxon>Eukaryota</taxon>
        <taxon>Viridiplantae</taxon>
        <taxon>Streptophyta</taxon>
        <taxon>Embryophyta</taxon>
        <taxon>Tracheophyta</taxon>
        <taxon>Spermatophyta</taxon>
        <taxon>Magnoliopsida</taxon>
        <taxon>eudicotyledons</taxon>
        <taxon>Gunneridae</taxon>
        <taxon>Pentapetalae</taxon>
        <taxon>rosids</taxon>
        <taxon>fabids</taxon>
        <taxon>Malpighiales</taxon>
        <taxon>Salicaceae</taxon>
        <taxon>Saliceae</taxon>
        <taxon>Salix</taxon>
    </lineage>
</organism>
<dbReference type="PANTHER" id="PTHR45669:SF14">
    <property type="entry name" value="EMB|CAB81925.1-RELATED"/>
    <property type="match status" value="1"/>
</dbReference>
<dbReference type="Gene3D" id="3.40.30.10">
    <property type="entry name" value="Glutaredoxin"/>
    <property type="match status" value="1"/>
</dbReference>
<name>A0A6N2MTR3_SALVM</name>
<dbReference type="InterPro" id="IPR036249">
    <property type="entry name" value="Thioredoxin-like_sf"/>
</dbReference>